<dbReference type="InterPro" id="IPR004769">
    <property type="entry name" value="Pur_lyase"/>
</dbReference>
<comment type="catalytic activity">
    <reaction evidence="9">
        <text>N(6)-(1,2-dicarboxyethyl)-AMP = fumarate + AMP</text>
        <dbReference type="Rhea" id="RHEA:16853"/>
        <dbReference type="ChEBI" id="CHEBI:29806"/>
        <dbReference type="ChEBI" id="CHEBI:57567"/>
        <dbReference type="ChEBI" id="CHEBI:456215"/>
        <dbReference type="EC" id="4.3.2.2"/>
    </reaction>
    <physiologicalReaction direction="left-to-right" evidence="9">
        <dbReference type="Rhea" id="RHEA:16854"/>
    </physiologicalReaction>
</comment>
<dbReference type="Pfam" id="PF10397">
    <property type="entry name" value="ADSL_C"/>
    <property type="match status" value="1"/>
</dbReference>
<dbReference type="Gene3D" id="1.10.275.10">
    <property type="entry name" value="Fumarase/aspartase (N-terminal domain)"/>
    <property type="match status" value="1"/>
</dbReference>
<comment type="pathway">
    <text evidence="2 11">Purine metabolism; AMP biosynthesis via de novo pathway; AMP from IMP: step 2/2.</text>
</comment>
<dbReference type="EC" id="4.3.2.2" evidence="4 10"/>
<evidence type="ECO:0000256" key="5">
    <source>
        <dbReference type="ARBA" id="ARBA00017058"/>
    </source>
</evidence>
<evidence type="ECO:0000256" key="7">
    <source>
        <dbReference type="ARBA" id="ARBA00024477"/>
    </source>
</evidence>
<dbReference type="Proteomes" id="UP001177160">
    <property type="component" value="Unassembled WGS sequence"/>
</dbReference>
<dbReference type="PRINTS" id="PR00145">
    <property type="entry name" value="ARGSUCLYASE"/>
</dbReference>
<evidence type="ECO:0000256" key="6">
    <source>
        <dbReference type="ARBA" id="ARBA00023239"/>
    </source>
</evidence>
<evidence type="ECO:0000256" key="8">
    <source>
        <dbReference type="ARBA" id="ARBA00030717"/>
    </source>
</evidence>
<proteinExistence type="inferred from homology"/>
<gene>
    <name evidence="14" type="primary">purB</name>
    <name evidence="14" type="ORF">N7548_01820</name>
</gene>
<dbReference type="RefSeq" id="WP_263607692.1">
    <property type="nucleotide sequence ID" value="NZ_JAOVQM010000001.1"/>
</dbReference>
<dbReference type="InterPro" id="IPR020557">
    <property type="entry name" value="Fumarate_lyase_CS"/>
</dbReference>
<dbReference type="PANTHER" id="PTHR43172">
    <property type="entry name" value="ADENYLOSUCCINATE LYASE"/>
    <property type="match status" value="1"/>
</dbReference>
<evidence type="ECO:0000256" key="10">
    <source>
        <dbReference type="NCBIfam" id="TIGR00928"/>
    </source>
</evidence>
<dbReference type="InterPro" id="IPR019468">
    <property type="entry name" value="AdenyloSucc_lyase_C"/>
</dbReference>
<organism evidence="14 15">
    <name type="scientific">Paracholeplasma manati</name>
    <dbReference type="NCBI Taxonomy" id="591373"/>
    <lineage>
        <taxon>Bacteria</taxon>
        <taxon>Bacillati</taxon>
        <taxon>Mycoplasmatota</taxon>
        <taxon>Mollicutes</taxon>
        <taxon>Acholeplasmatales</taxon>
        <taxon>Acholeplasmataceae</taxon>
        <taxon>Paracholeplasma</taxon>
    </lineage>
</organism>
<evidence type="ECO:0000313" key="14">
    <source>
        <dbReference type="EMBL" id="MCV2231567.1"/>
    </source>
</evidence>
<dbReference type="Gene3D" id="1.10.40.30">
    <property type="entry name" value="Fumarase/aspartase (C-terminal domain)"/>
    <property type="match status" value="1"/>
</dbReference>
<keyword evidence="6 11" id="KW-0456">Lyase</keyword>
<name>A0ABT2Y4B5_9MOLU</name>
<dbReference type="InterPro" id="IPR008948">
    <property type="entry name" value="L-Aspartase-like"/>
</dbReference>
<evidence type="ECO:0000259" key="13">
    <source>
        <dbReference type="SMART" id="SM00998"/>
    </source>
</evidence>
<comment type="similarity">
    <text evidence="3 11">Belongs to the lyase 1 family. Adenylosuccinate lyase subfamily.</text>
</comment>
<dbReference type="PANTHER" id="PTHR43172:SF1">
    <property type="entry name" value="ADENYLOSUCCINATE LYASE"/>
    <property type="match status" value="1"/>
</dbReference>
<evidence type="ECO:0000256" key="9">
    <source>
        <dbReference type="ARBA" id="ARBA00049115"/>
    </source>
</evidence>
<keyword evidence="11" id="KW-0658">Purine biosynthesis</keyword>
<sequence length="433" mass="49561">MIDRYSRKVMKELWSEKARYDALLLVEKKASEAWFKLGLITQSELKDILEATYDLDEVKALEAETKHDIIAFTRNLSERMTSDAKKWIHYGLTSTDVVDTAYGVVFKKVNEVLLSDIEAFMAVLKKKAYQYKDTICVGRTHGIHADLTSFGLKWALWYDEMGRNLNRFKAACEDIEMGKISGAVGNFANVPPFIQDDVCASLGLKSASISTQVLQRDSHAHYIHVLALIGSTLEKIAVEIRHLSRTEVGEVREPFSQKQKGSSAMPHKKNPITSENISGCARLLRGYTIPAFENIALWHERDISHSSVERVIFADATTLLDYILVRYMDTLEHLNVYPNQMLENIEFTKGALYAQRFMNVLIEKYQYHREEAYDFIQGVASYAIEHRVAISDLLQNHEDFKSVHPMTQSDIEAAMSNDYYLKQVDSIYARVFR</sequence>
<dbReference type="NCBIfam" id="TIGR00928">
    <property type="entry name" value="purB"/>
    <property type="match status" value="1"/>
</dbReference>
<feature type="region of interest" description="Disordered" evidence="12">
    <location>
        <begin position="252"/>
        <end position="271"/>
    </location>
</feature>
<dbReference type="InterPro" id="IPR024083">
    <property type="entry name" value="Fumarase/histidase_N"/>
</dbReference>
<protein>
    <recommendedName>
        <fullName evidence="5 10">Adenylosuccinate lyase</fullName>
        <shortName evidence="11">ASL</shortName>
        <ecNumber evidence="4 10">4.3.2.2</ecNumber>
    </recommendedName>
    <alternativeName>
        <fullName evidence="8 11">Adenylosuccinase</fullName>
    </alternativeName>
</protein>
<comment type="pathway">
    <text evidence="1 11">Purine metabolism; IMP biosynthesis via de novo pathway; 5-amino-1-(5-phospho-D-ribosyl)imidazole-4-carboxamide from 5-amino-1-(5-phospho-D-ribosyl)imidazole-4-carboxylate: step 2/2.</text>
</comment>
<comment type="catalytic activity">
    <reaction evidence="7">
        <text>(2S)-2-[5-amino-1-(5-phospho-beta-D-ribosyl)imidazole-4-carboxamido]succinate = 5-amino-1-(5-phospho-beta-D-ribosyl)imidazole-4-carboxamide + fumarate</text>
        <dbReference type="Rhea" id="RHEA:23920"/>
        <dbReference type="ChEBI" id="CHEBI:29806"/>
        <dbReference type="ChEBI" id="CHEBI:58443"/>
        <dbReference type="ChEBI" id="CHEBI:58475"/>
        <dbReference type="EC" id="4.3.2.2"/>
    </reaction>
    <physiologicalReaction direction="left-to-right" evidence="7">
        <dbReference type="Rhea" id="RHEA:23921"/>
    </physiologicalReaction>
</comment>
<evidence type="ECO:0000256" key="2">
    <source>
        <dbReference type="ARBA" id="ARBA00004734"/>
    </source>
</evidence>
<dbReference type="SUPFAM" id="SSF48557">
    <property type="entry name" value="L-aspartase-like"/>
    <property type="match status" value="1"/>
</dbReference>
<accession>A0ABT2Y4B5</accession>
<dbReference type="PROSITE" id="PS00163">
    <property type="entry name" value="FUMARATE_LYASES"/>
    <property type="match status" value="1"/>
</dbReference>
<dbReference type="GO" id="GO:0016829">
    <property type="term" value="F:lyase activity"/>
    <property type="evidence" value="ECO:0007669"/>
    <property type="project" value="UniProtKB-KW"/>
</dbReference>
<dbReference type="EMBL" id="JAOVQM010000001">
    <property type="protein sequence ID" value="MCV2231567.1"/>
    <property type="molecule type" value="Genomic_DNA"/>
</dbReference>
<dbReference type="CDD" id="cd01360">
    <property type="entry name" value="Adenylsuccinate_lyase_1"/>
    <property type="match status" value="1"/>
</dbReference>
<evidence type="ECO:0000256" key="12">
    <source>
        <dbReference type="SAM" id="MobiDB-lite"/>
    </source>
</evidence>
<keyword evidence="15" id="KW-1185">Reference proteome</keyword>
<dbReference type="InterPro" id="IPR022761">
    <property type="entry name" value="Fumarate_lyase_N"/>
</dbReference>
<dbReference type="PRINTS" id="PR00149">
    <property type="entry name" value="FUMRATELYASE"/>
</dbReference>
<evidence type="ECO:0000256" key="11">
    <source>
        <dbReference type="RuleBase" id="RU361172"/>
    </source>
</evidence>
<dbReference type="Pfam" id="PF00206">
    <property type="entry name" value="Lyase_1"/>
    <property type="match status" value="1"/>
</dbReference>
<dbReference type="InterPro" id="IPR000362">
    <property type="entry name" value="Fumarate_lyase_fam"/>
</dbReference>
<reference evidence="14" key="1">
    <citation type="submission" date="2022-09" db="EMBL/GenBank/DDBJ databases">
        <title>Novel Mycoplasma species identified in domestic and wild animals.</title>
        <authorList>
            <person name="Volokhov D.V."/>
            <person name="Furtak V.A."/>
            <person name="Zagorodnyaya T.A."/>
        </authorList>
    </citation>
    <scope>NUCLEOTIDE SEQUENCE</scope>
    <source>
        <strain evidence="14">Oakley</strain>
    </source>
</reference>
<dbReference type="SMART" id="SM00998">
    <property type="entry name" value="ADSL_C"/>
    <property type="match status" value="1"/>
</dbReference>
<dbReference type="Gene3D" id="1.20.200.10">
    <property type="entry name" value="Fumarase/aspartase (Central domain)"/>
    <property type="match status" value="1"/>
</dbReference>
<evidence type="ECO:0000256" key="3">
    <source>
        <dbReference type="ARBA" id="ARBA00008273"/>
    </source>
</evidence>
<feature type="domain" description="Adenylosuccinate lyase C-terminal" evidence="13">
    <location>
        <begin position="349"/>
        <end position="432"/>
    </location>
</feature>
<evidence type="ECO:0000256" key="4">
    <source>
        <dbReference type="ARBA" id="ARBA00012339"/>
    </source>
</evidence>
<evidence type="ECO:0000313" key="15">
    <source>
        <dbReference type="Proteomes" id="UP001177160"/>
    </source>
</evidence>
<comment type="caution">
    <text evidence="14">The sequence shown here is derived from an EMBL/GenBank/DDBJ whole genome shotgun (WGS) entry which is preliminary data.</text>
</comment>
<evidence type="ECO:0000256" key="1">
    <source>
        <dbReference type="ARBA" id="ARBA00004706"/>
    </source>
</evidence>